<feature type="transmembrane region" description="Helical" evidence="7">
    <location>
        <begin position="397"/>
        <end position="417"/>
    </location>
</feature>
<feature type="transmembrane region" description="Helical" evidence="7">
    <location>
        <begin position="135"/>
        <end position="154"/>
    </location>
</feature>
<sequence>MSRTTPVRPPRPSPGGAGLFTRAGVFRLKPVDSSEAETAGGLRRTMGLWQLVALSLGGLVGAGVFSLAGVVAHEDAGPAVMLSFLIAIVASGAAALCYAEFAGMIPKAGSAYTYTYAALGEVVGWAIGWDLLLEYTAIVAVVAIAVSGYFSYILERVGIDLPHWMLGAPGTGSGHRVDLFAALLCLLLAFVLSRGTKEAARFETVLVAVKLGIVALVVAAGAFHISAGHFSPFLPYGLGGAFTGAATAFFAVYGYDAMSAAAEESAEAKRLLPKAIMISLGIAAVVYLLVCVVLLGMQDHRHIDTASPFSSALESVGLGALGLLVAVGAVIGVTTSAFANMLAVSRVWFSMSRDGLLPRWFARNHPRRHVPTRVIWPVGIGSAVIAGFLPIREAADLTNIGILVAFIVVAVAVVVLRRTRPDLPRAFRTPLVPLVPAVGVAFSCWLIAHLDAVTWLRFTGWMVLGMVVYGLFGFRNSAQNGPAGAAASPAPGAGPPPPGASPAPPAPRSPSEPAQSPTPSTSPGNEKEDPAR</sequence>
<evidence type="ECO:0000313" key="9">
    <source>
        <dbReference type="Proteomes" id="UP000298111"/>
    </source>
</evidence>
<proteinExistence type="predicted"/>
<reference evidence="8 9" key="1">
    <citation type="submission" date="2018-10" db="EMBL/GenBank/DDBJ databases">
        <title>Isolation of pseudouridimycin from Streptomyces albus DSM 40763.</title>
        <authorList>
            <person name="Rosenqvist P."/>
            <person name="Metsae-Ketelae M."/>
            <person name="Virta P."/>
        </authorList>
    </citation>
    <scope>NUCLEOTIDE SEQUENCE [LARGE SCALE GENOMIC DNA]</scope>
    <source>
        <strain evidence="8 9">DSM 40763</strain>
    </source>
</reference>
<keyword evidence="4 7" id="KW-1133">Transmembrane helix</keyword>
<organism evidence="8 9">
    <name type="scientific">Streptomyces albus</name>
    <dbReference type="NCBI Taxonomy" id="1888"/>
    <lineage>
        <taxon>Bacteria</taxon>
        <taxon>Bacillati</taxon>
        <taxon>Actinomycetota</taxon>
        <taxon>Actinomycetes</taxon>
        <taxon>Kitasatosporales</taxon>
        <taxon>Streptomycetaceae</taxon>
        <taxon>Streptomyces</taxon>
    </lineage>
</organism>
<dbReference type="GO" id="GO:0016020">
    <property type="term" value="C:membrane"/>
    <property type="evidence" value="ECO:0007669"/>
    <property type="project" value="UniProtKB-SubCell"/>
</dbReference>
<dbReference type="PIRSF" id="PIRSF006060">
    <property type="entry name" value="AA_transporter"/>
    <property type="match status" value="1"/>
</dbReference>
<feature type="transmembrane region" description="Helical" evidence="7">
    <location>
        <begin position="174"/>
        <end position="193"/>
    </location>
</feature>
<evidence type="ECO:0000256" key="3">
    <source>
        <dbReference type="ARBA" id="ARBA00022692"/>
    </source>
</evidence>
<keyword evidence="3 7" id="KW-0812">Transmembrane</keyword>
<dbReference type="EMBL" id="RCIY01000002">
    <property type="protein sequence ID" value="TGG89634.1"/>
    <property type="molecule type" value="Genomic_DNA"/>
</dbReference>
<keyword evidence="2" id="KW-0813">Transport</keyword>
<dbReference type="PANTHER" id="PTHR43243">
    <property type="entry name" value="INNER MEMBRANE TRANSPORTER YGJI-RELATED"/>
    <property type="match status" value="1"/>
</dbReference>
<feature type="transmembrane region" description="Helical" evidence="7">
    <location>
        <begin position="233"/>
        <end position="255"/>
    </location>
</feature>
<evidence type="ECO:0000256" key="7">
    <source>
        <dbReference type="SAM" id="Phobius"/>
    </source>
</evidence>
<evidence type="ECO:0000256" key="6">
    <source>
        <dbReference type="SAM" id="MobiDB-lite"/>
    </source>
</evidence>
<feature type="transmembrane region" description="Helical" evidence="7">
    <location>
        <begin position="275"/>
        <end position="296"/>
    </location>
</feature>
<evidence type="ECO:0000256" key="4">
    <source>
        <dbReference type="ARBA" id="ARBA00022989"/>
    </source>
</evidence>
<feature type="transmembrane region" description="Helical" evidence="7">
    <location>
        <begin position="454"/>
        <end position="472"/>
    </location>
</feature>
<feature type="transmembrane region" description="Helical" evidence="7">
    <location>
        <begin position="79"/>
        <end position="99"/>
    </location>
</feature>
<name>A0A8H1QTQ8_9ACTN</name>
<dbReference type="RefSeq" id="WP_030406200.1">
    <property type="nucleotide sequence ID" value="NZ_BBQG01000017.1"/>
</dbReference>
<protein>
    <submittedName>
        <fullName evidence="8">Amino acid permease</fullName>
    </submittedName>
</protein>
<dbReference type="PANTHER" id="PTHR43243:SF4">
    <property type="entry name" value="CATIONIC AMINO ACID TRANSPORTER 4"/>
    <property type="match status" value="1"/>
</dbReference>
<comment type="subcellular location">
    <subcellularLocation>
        <location evidence="1">Membrane</location>
        <topology evidence="1">Multi-pass membrane protein</topology>
    </subcellularLocation>
</comment>
<dbReference type="Pfam" id="PF13520">
    <property type="entry name" value="AA_permease_2"/>
    <property type="match status" value="1"/>
</dbReference>
<evidence type="ECO:0000256" key="2">
    <source>
        <dbReference type="ARBA" id="ARBA00022448"/>
    </source>
</evidence>
<dbReference type="GO" id="GO:0015171">
    <property type="term" value="F:amino acid transmembrane transporter activity"/>
    <property type="evidence" value="ECO:0007669"/>
    <property type="project" value="TreeGrafter"/>
</dbReference>
<feature type="compositionally biased region" description="Low complexity" evidence="6">
    <location>
        <begin position="481"/>
        <end position="491"/>
    </location>
</feature>
<feature type="compositionally biased region" description="Pro residues" evidence="6">
    <location>
        <begin position="492"/>
        <end position="510"/>
    </location>
</feature>
<accession>A0A8H1QTQ8</accession>
<feature type="transmembrane region" description="Helical" evidence="7">
    <location>
        <begin position="205"/>
        <end position="227"/>
    </location>
</feature>
<feature type="transmembrane region" description="Helical" evidence="7">
    <location>
        <begin position="316"/>
        <end position="349"/>
    </location>
</feature>
<dbReference type="Gene3D" id="1.20.1740.10">
    <property type="entry name" value="Amino acid/polyamine transporter I"/>
    <property type="match status" value="1"/>
</dbReference>
<feature type="transmembrane region" description="Helical" evidence="7">
    <location>
        <begin position="370"/>
        <end position="391"/>
    </location>
</feature>
<gene>
    <name evidence="8" type="ORF">D8771_01685</name>
</gene>
<evidence type="ECO:0000256" key="5">
    <source>
        <dbReference type="ARBA" id="ARBA00023136"/>
    </source>
</evidence>
<dbReference type="GeneID" id="75184287"/>
<dbReference type="Proteomes" id="UP000298111">
    <property type="component" value="Unassembled WGS sequence"/>
</dbReference>
<dbReference type="InterPro" id="IPR002293">
    <property type="entry name" value="AA/rel_permease1"/>
</dbReference>
<keyword evidence="5 7" id="KW-0472">Membrane</keyword>
<feature type="transmembrane region" description="Helical" evidence="7">
    <location>
        <begin position="51"/>
        <end position="73"/>
    </location>
</feature>
<comment type="caution">
    <text evidence="8">The sequence shown here is derived from an EMBL/GenBank/DDBJ whole genome shotgun (WGS) entry which is preliminary data.</text>
</comment>
<dbReference type="AlphaFoldDB" id="A0A8H1QTQ8"/>
<evidence type="ECO:0000313" key="8">
    <source>
        <dbReference type="EMBL" id="TGG89634.1"/>
    </source>
</evidence>
<feature type="transmembrane region" description="Helical" evidence="7">
    <location>
        <begin position="429"/>
        <end position="448"/>
    </location>
</feature>
<evidence type="ECO:0000256" key="1">
    <source>
        <dbReference type="ARBA" id="ARBA00004141"/>
    </source>
</evidence>
<feature type="region of interest" description="Disordered" evidence="6">
    <location>
        <begin position="481"/>
        <end position="532"/>
    </location>
</feature>